<keyword evidence="4" id="KW-0949">S-adenosyl-L-methionine</keyword>
<comment type="similarity">
    <text evidence="1">Belongs to the CFA/CMAS family.</text>
</comment>
<dbReference type="AlphaFoldDB" id="A0A7R9BVH5"/>
<keyword evidence="6" id="KW-1133">Transmembrane helix</keyword>
<dbReference type="OrthoDB" id="6371865at2759"/>
<evidence type="ECO:0000256" key="3">
    <source>
        <dbReference type="ARBA" id="ARBA00022679"/>
    </source>
</evidence>
<name>A0A7R9BVH5_9CRUS</name>
<dbReference type="SUPFAM" id="SSF53335">
    <property type="entry name" value="S-adenosyl-L-methionine-dependent methyltransferases"/>
    <property type="match status" value="1"/>
</dbReference>
<accession>A0A7R9BVH5</accession>
<dbReference type="InterPro" id="IPR050723">
    <property type="entry name" value="CFA/CMAS"/>
</dbReference>
<sequence>MEFEGIFAILPSFGTTVVAVGCGIVAMYVVIIGGNFISPKVNSLIRRVVTKRFASAGVRIGQDIVIHDERAFWAWAKSGSLGFGETYMAKMWDTGSQPLEEIVAGLAQLPPETKRKMFKAWNWRIFDIYYRLFNMQSVSRADIIAKKHYNLGNEFFSAWLDSNMQYSCGYWDGVADPDDIDAAQVNKMNLIARKLQLEPGMTVVDVGCGWGTLSCFLASNYGVKVTGVNISTEQVKFARELVAQRGLANQVTFILDDYRNLSGKFDRLVTVGFLEHVGLMNLPEFFDVAHRVLKPGGLALVQSITNGKTVHVQADQFIHKYIFPNGYLPSPKLLVKYAESKFVVEDMQNFGVDYMRTLQVWHKRFKACVDKGIFDPEKQDETFVRMWEFYLLYCTGAFKARITHLYQVVYSKKRPEIYIAP</sequence>
<dbReference type="GO" id="GO:0008610">
    <property type="term" value="P:lipid biosynthetic process"/>
    <property type="evidence" value="ECO:0007669"/>
    <property type="project" value="InterPro"/>
</dbReference>
<keyword evidence="3" id="KW-0808">Transferase</keyword>
<keyword evidence="8" id="KW-1185">Reference proteome</keyword>
<dbReference type="Proteomes" id="UP000678499">
    <property type="component" value="Unassembled WGS sequence"/>
</dbReference>
<dbReference type="PANTHER" id="PTHR43667:SF1">
    <property type="entry name" value="CYCLOPROPANE-FATTY-ACYL-PHOSPHOLIPID SYNTHASE"/>
    <property type="match status" value="1"/>
</dbReference>
<keyword evidence="5" id="KW-0443">Lipid metabolism</keyword>
<evidence type="ECO:0000256" key="1">
    <source>
        <dbReference type="ARBA" id="ARBA00010815"/>
    </source>
</evidence>
<dbReference type="Gene3D" id="3.40.50.150">
    <property type="entry name" value="Vaccinia Virus protein VP39"/>
    <property type="match status" value="1"/>
</dbReference>
<feature type="transmembrane region" description="Helical" evidence="6">
    <location>
        <begin position="6"/>
        <end position="37"/>
    </location>
</feature>
<keyword evidence="6" id="KW-0812">Transmembrane</keyword>
<evidence type="ECO:0000313" key="8">
    <source>
        <dbReference type="Proteomes" id="UP000678499"/>
    </source>
</evidence>
<evidence type="ECO:0000256" key="2">
    <source>
        <dbReference type="ARBA" id="ARBA00022603"/>
    </source>
</evidence>
<reference evidence="7" key="1">
    <citation type="submission" date="2020-11" db="EMBL/GenBank/DDBJ databases">
        <authorList>
            <person name="Tran Van P."/>
        </authorList>
    </citation>
    <scope>NUCLEOTIDE SEQUENCE</scope>
</reference>
<proteinExistence type="inferred from homology"/>
<evidence type="ECO:0000313" key="7">
    <source>
        <dbReference type="EMBL" id="CAD7281986.1"/>
    </source>
</evidence>
<dbReference type="GO" id="GO:0032259">
    <property type="term" value="P:methylation"/>
    <property type="evidence" value="ECO:0007669"/>
    <property type="project" value="UniProtKB-KW"/>
</dbReference>
<feature type="non-terminal residue" evidence="7">
    <location>
        <position position="1"/>
    </location>
</feature>
<dbReference type="InterPro" id="IPR003333">
    <property type="entry name" value="CMAS"/>
</dbReference>
<evidence type="ECO:0000256" key="6">
    <source>
        <dbReference type="SAM" id="Phobius"/>
    </source>
</evidence>
<dbReference type="CDD" id="cd02440">
    <property type="entry name" value="AdoMet_MTases"/>
    <property type="match status" value="1"/>
</dbReference>
<protein>
    <recommendedName>
        <fullName evidence="9">Cyclopropane-fatty-acyl-phospholipid synthase</fullName>
    </recommendedName>
</protein>
<evidence type="ECO:0000256" key="4">
    <source>
        <dbReference type="ARBA" id="ARBA00022691"/>
    </source>
</evidence>
<dbReference type="PIRSF" id="PIRSF003085">
    <property type="entry name" value="CMAS"/>
    <property type="match status" value="1"/>
</dbReference>
<dbReference type="EMBL" id="CAJPEX010003346">
    <property type="protein sequence ID" value="CAG0922138.1"/>
    <property type="molecule type" value="Genomic_DNA"/>
</dbReference>
<evidence type="ECO:0008006" key="9">
    <source>
        <dbReference type="Google" id="ProtNLM"/>
    </source>
</evidence>
<keyword evidence="2" id="KW-0489">Methyltransferase</keyword>
<gene>
    <name evidence="7" type="ORF">NMOB1V02_LOCUS9619</name>
</gene>
<dbReference type="EMBL" id="OA885383">
    <property type="protein sequence ID" value="CAD7281986.1"/>
    <property type="molecule type" value="Genomic_DNA"/>
</dbReference>
<dbReference type="PANTHER" id="PTHR43667">
    <property type="entry name" value="CYCLOPROPANE-FATTY-ACYL-PHOSPHOLIPID SYNTHASE"/>
    <property type="match status" value="1"/>
</dbReference>
<dbReference type="Pfam" id="PF02353">
    <property type="entry name" value="CMAS"/>
    <property type="match status" value="1"/>
</dbReference>
<evidence type="ECO:0000256" key="5">
    <source>
        <dbReference type="ARBA" id="ARBA00023098"/>
    </source>
</evidence>
<dbReference type="InterPro" id="IPR029063">
    <property type="entry name" value="SAM-dependent_MTases_sf"/>
</dbReference>
<keyword evidence="6" id="KW-0472">Membrane</keyword>
<organism evidence="7">
    <name type="scientific">Notodromas monacha</name>
    <dbReference type="NCBI Taxonomy" id="399045"/>
    <lineage>
        <taxon>Eukaryota</taxon>
        <taxon>Metazoa</taxon>
        <taxon>Ecdysozoa</taxon>
        <taxon>Arthropoda</taxon>
        <taxon>Crustacea</taxon>
        <taxon>Oligostraca</taxon>
        <taxon>Ostracoda</taxon>
        <taxon>Podocopa</taxon>
        <taxon>Podocopida</taxon>
        <taxon>Cypridocopina</taxon>
        <taxon>Cypridoidea</taxon>
        <taxon>Cyprididae</taxon>
        <taxon>Notodromas</taxon>
    </lineage>
</organism>
<dbReference type="GO" id="GO:0008168">
    <property type="term" value="F:methyltransferase activity"/>
    <property type="evidence" value="ECO:0007669"/>
    <property type="project" value="UniProtKB-KW"/>
</dbReference>